<evidence type="ECO:0000313" key="2">
    <source>
        <dbReference type="EMBL" id="AVM02058.1"/>
    </source>
</evidence>
<feature type="transmembrane region" description="Helical" evidence="1">
    <location>
        <begin position="124"/>
        <end position="142"/>
    </location>
</feature>
<dbReference type="GO" id="GO:0042925">
    <property type="term" value="F:benzoate transmembrane transporter activity"/>
    <property type="evidence" value="ECO:0007669"/>
    <property type="project" value="InterPro"/>
</dbReference>
<sequence>MNRTPISVPVSAGVVCALVGFTSSFAVVLAGLRAVGASPGQAASGLVAVSVAMGAASMLLSWRLRIPVTFAWSTPGAALLITTGTVAGGWPAAVGAFMVTAVLLVTTGLWPALARLVTRIPHGVAQAMLAGVLLPLCIAPVTALAEDPAAIAPVLAVWLVLLLTRPRWAVPGAFGAAVVVIAVTLARNHDVPAASAWIPHLEPTVPTLTLQALTGIALPLYIVTMAAQNVPGVAVMAGFGYQVPWRAALTVSGFGSLFGNLFGGHAINLAAISAALAAGPDADPNPQRRWVAGFTTGAVYLGLGLVSTGLCAALLAAPPGVVQAVAGVALLSAFAGACAGAMADEPARIPAAVTLVVAASGTTLAGVGAAFWALVVGVVLHRLLRARTMSEASQPRPGPAR</sequence>
<evidence type="ECO:0000256" key="1">
    <source>
        <dbReference type="SAM" id="Phobius"/>
    </source>
</evidence>
<feature type="transmembrane region" description="Helical" evidence="1">
    <location>
        <begin position="96"/>
        <end position="117"/>
    </location>
</feature>
<feature type="transmembrane region" description="Helical" evidence="1">
    <location>
        <begin position="148"/>
        <end position="164"/>
    </location>
</feature>
<accession>A0A2S0KK43</accession>
<organism evidence="2 3">
    <name type="scientific">Gordonia iterans</name>
    <dbReference type="NCBI Taxonomy" id="1004901"/>
    <lineage>
        <taxon>Bacteria</taxon>
        <taxon>Bacillati</taxon>
        <taxon>Actinomycetota</taxon>
        <taxon>Actinomycetes</taxon>
        <taxon>Mycobacteriales</taxon>
        <taxon>Gordoniaceae</taxon>
        <taxon>Gordonia</taxon>
    </lineage>
</organism>
<feature type="transmembrane region" description="Helical" evidence="1">
    <location>
        <begin position="248"/>
        <end position="278"/>
    </location>
</feature>
<keyword evidence="1" id="KW-1133">Transmembrane helix</keyword>
<dbReference type="PANTHER" id="PTHR30199:SF0">
    <property type="entry name" value="INNER MEMBRANE PROTEIN YDCO"/>
    <property type="match status" value="1"/>
</dbReference>
<dbReference type="Proteomes" id="UP000239814">
    <property type="component" value="Chromosome"/>
</dbReference>
<feature type="transmembrane region" description="Helical" evidence="1">
    <location>
        <begin position="42"/>
        <end position="62"/>
    </location>
</feature>
<dbReference type="Pfam" id="PF03594">
    <property type="entry name" value="BenE"/>
    <property type="match status" value="1"/>
</dbReference>
<dbReference type="NCBIfam" id="TIGR00843">
    <property type="entry name" value="benE"/>
    <property type="match status" value="1"/>
</dbReference>
<dbReference type="OrthoDB" id="9813854at2"/>
<keyword evidence="3" id="KW-1185">Reference proteome</keyword>
<keyword evidence="1" id="KW-0472">Membrane</keyword>
<feature type="transmembrane region" description="Helical" evidence="1">
    <location>
        <begin position="324"/>
        <end position="343"/>
    </location>
</feature>
<dbReference type="RefSeq" id="WP_105943761.1">
    <property type="nucleotide sequence ID" value="NZ_CP027433.1"/>
</dbReference>
<dbReference type="KEGG" id="git:C6V83_06225"/>
<reference evidence="2 3" key="1">
    <citation type="submission" date="2018-03" db="EMBL/GenBank/DDBJ databases">
        <title>Characteristics and genome of n-alkane degrading marine bacteria Gordonia iterans isolated from crude oil contaminated in Tae-an, South Korea.</title>
        <authorList>
            <person name="Lee S.-S."/>
            <person name="Kim H."/>
        </authorList>
    </citation>
    <scope>NUCLEOTIDE SEQUENCE [LARGE SCALE GENOMIC DNA]</scope>
    <source>
        <strain evidence="2 3">Co17</strain>
    </source>
</reference>
<dbReference type="PANTHER" id="PTHR30199">
    <property type="entry name" value="MFS FAMILY TRANSPORTER, PREDICTED SUBSTRATE BENZOATE"/>
    <property type="match status" value="1"/>
</dbReference>
<feature type="transmembrane region" description="Helical" evidence="1">
    <location>
        <begin position="349"/>
        <end position="380"/>
    </location>
</feature>
<feature type="transmembrane region" description="Helical" evidence="1">
    <location>
        <begin position="208"/>
        <end position="227"/>
    </location>
</feature>
<dbReference type="EMBL" id="CP027433">
    <property type="protein sequence ID" value="AVM02058.1"/>
    <property type="molecule type" value="Genomic_DNA"/>
</dbReference>
<proteinExistence type="predicted"/>
<feature type="transmembrane region" description="Helical" evidence="1">
    <location>
        <begin position="69"/>
        <end position="90"/>
    </location>
</feature>
<gene>
    <name evidence="2" type="ORF">C6V83_06225</name>
</gene>
<feature type="transmembrane region" description="Helical" evidence="1">
    <location>
        <begin position="169"/>
        <end position="188"/>
    </location>
</feature>
<evidence type="ECO:0000313" key="3">
    <source>
        <dbReference type="Proteomes" id="UP000239814"/>
    </source>
</evidence>
<keyword evidence="1" id="KW-0812">Transmembrane</keyword>
<dbReference type="InterPro" id="IPR004711">
    <property type="entry name" value="Benzoate_Transporter"/>
</dbReference>
<dbReference type="GO" id="GO:0005886">
    <property type="term" value="C:plasma membrane"/>
    <property type="evidence" value="ECO:0007669"/>
    <property type="project" value="TreeGrafter"/>
</dbReference>
<protein>
    <submittedName>
        <fullName evidence="2">Benzoate transporter</fullName>
    </submittedName>
</protein>
<dbReference type="AlphaFoldDB" id="A0A2S0KK43"/>
<feature type="transmembrane region" description="Helical" evidence="1">
    <location>
        <begin position="298"/>
        <end position="317"/>
    </location>
</feature>
<name>A0A2S0KK43_9ACTN</name>